<accession>E8N5Q9</accession>
<dbReference type="KEGG" id="atm:ANT_17470"/>
<keyword evidence="1" id="KW-1133">Transmembrane helix</keyword>
<organism evidence="2 3">
    <name type="scientific">Anaerolinea thermophila (strain DSM 14523 / JCM 11388 / NBRC 100420 / UNI-1)</name>
    <dbReference type="NCBI Taxonomy" id="926569"/>
    <lineage>
        <taxon>Bacteria</taxon>
        <taxon>Bacillati</taxon>
        <taxon>Chloroflexota</taxon>
        <taxon>Anaerolineae</taxon>
        <taxon>Anaerolineales</taxon>
        <taxon>Anaerolineaceae</taxon>
        <taxon>Anaerolinea</taxon>
    </lineage>
</organism>
<dbReference type="STRING" id="926569.ANT_17470"/>
<evidence type="ECO:0000313" key="2">
    <source>
        <dbReference type="EMBL" id="BAJ63773.1"/>
    </source>
</evidence>
<evidence type="ECO:0000256" key="1">
    <source>
        <dbReference type="SAM" id="Phobius"/>
    </source>
</evidence>
<proteinExistence type="predicted"/>
<dbReference type="Proteomes" id="UP000008922">
    <property type="component" value="Chromosome"/>
</dbReference>
<feature type="transmembrane region" description="Helical" evidence="1">
    <location>
        <begin position="227"/>
        <end position="249"/>
    </location>
</feature>
<dbReference type="HOGENOM" id="CLU_345698_0_0_0"/>
<protein>
    <submittedName>
        <fullName evidence="2">Uncharacterized protein</fullName>
    </submittedName>
</protein>
<dbReference type="InterPro" id="IPR011042">
    <property type="entry name" value="6-blade_b-propeller_TolB-like"/>
</dbReference>
<keyword evidence="1" id="KW-0472">Membrane</keyword>
<dbReference type="EMBL" id="AP012029">
    <property type="protein sequence ID" value="BAJ63773.1"/>
    <property type="molecule type" value="Genomic_DNA"/>
</dbReference>
<dbReference type="AlphaFoldDB" id="E8N5Q9"/>
<dbReference type="SUPFAM" id="SSF82171">
    <property type="entry name" value="DPP6 N-terminal domain-like"/>
    <property type="match status" value="1"/>
</dbReference>
<dbReference type="Gene3D" id="2.120.10.30">
    <property type="entry name" value="TolB, C-terminal domain"/>
    <property type="match status" value="1"/>
</dbReference>
<dbReference type="InParanoid" id="E8N5Q9"/>
<keyword evidence="3" id="KW-1185">Reference proteome</keyword>
<sequence>MVIRQKADIILLRYRIVGLMNSPSNNMNEEFIDLFRETVNDVFRYSLARCGDWQEAQQITRFVFLTAAKLWAQGLNLKIPPKEWLFQLAVVAQLHHPVFDTTLENASSYPTQQQMGVFAQIQENAEEWKRLPRKQADGLALTLFTSLELDQIASTLGWYPFDTQTNLSKLVSNYSPLRSLRNEITPVGYFVQHLEREVVNLLEQKKTSRALFLQISLWRLEYLHEKLFGFLSKAIPIIVFVSILFWAILRLSSSSGPFLPFNTAFNSALMEELPPTSTPTRAFEVTSPMIDDKAIYVGWDGSIRMLNLMTEIETILTDPDFYPLSERFPATPLSISPDGNWLTLYRHNDQSLWLIPTDGSKNTIKVASSQVPFSWSSDSKHLLLGKFPDYRTISDFSLEQDNVVLFTKLPGEVLSVSVSPNNRWIAVMYLSPSGMPSGEVYLGLLDRSGKKRVVLTSKNDFQASAALFSGDYRLLWTEQSDQLWVPRWRTAYSIDEVLLAELEPAESDIPVGQFASVSEMPLWSPPAFQEEQDIAKLVALFGNEVYLWPEYSRKNERVFLSPNHQKVLILRPIQGESREAYLTLKETNLWDSNVWTNEFPEFDLAYWTADQNYVLLGESSSTPGRIWFLSIEHPQEFEILSNDGILLGTFSFLQWRSKNLASTFPVEAIFASNPVQIPAPGVSLGSFLVPVGWQIWIYNDPVPTLSIANFYPTDPVGWIALDPSKVWINIQHGEILISSMMQSPPPDFQTVSGIPVYHFSERKETDQTLLNDLYWIYLKDQGTALSINYQPLNTQQKAWVEKIILSFQIENPPAQMP</sequence>
<evidence type="ECO:0000313" key="3">
    <source>
        <dbReference type="Proteomes" id="UP000008922"/>
    </source>
</evidence>
<dbReference type="eggNOG" id="COG1595">
    <property type="taxonomic scope" value="Bacteria"/>
</dbReference>
<gene>
    <name evidence="2" type="ordered locus">ANT_17470</name>
</gene>
<reference evidence="2 3" key="1">
    <citation type="submission" date="2010-12" db="EMBL/GenBank/DDBJ databases">
        <title>Whole genome sequence of Anaerolinea thermophila UNI-1.</title>
        <authorList>
            <person name="Narita-Yamada S."/>
            <person name="Kishi E."/>
            <person name="Watanabe Y."/>
            <person name="Takasaki K."/>
            <person name="Ankai A."/>
            <person name="Oguchi A."/>
            <person name="Fukui S."/>
            <person name="Takahashi M."/>
            <person name="Yashiro I."/>
            <person name="Hosoyama A."/>
            <person name="Sekiguchi Y."/>
            <person name="Hanada S."/>
            <person name="Fujita N."/>
        </authorList>
    </citation>
    <scope>NUCLEOTIDE SEQUENCE [LARGE SCALE GENOMIC DNA]</scope>
    <source>
        <strain evidence="3">DSM 14523 / JCM 11388 / NBRC 100420 / UNI-1</strain>
    </source>
</reference>
<keyword evidence="1" id="KW-0812">Transmembrane</keyword>
<name>E8N5Q9_ANATU</name>